<evidence type="ECO:0000313" key="2">
    <source>
        <dbReference type="Proteomes" id="UP000789508"/>
    </source>
</evidence>
<comment type="caution">
    <text evidence="1">The sequence shown here is derived from an EMBL/GenBank/DDBJ whole genome shotgun (WGS) entry which is preliminary data.</text>
</comment>
<keyword evidence="2" id="KW-1185">Reference proteome</keyword>
<sequence length="66" mass="8133">MYTRYKLGYEWPLYPGETYPVRTVLPQFYRKYLKVSMDNIQKHENIPRTVDELNAVLKKEWSKFFI</sequence>
<dbReference type="Proteomes" id="UP000789508">
    <property type="component" value="Unassembled WGS sequence"/>
</dbReference>
<proteinExistence type="predicted"/>
<accession>A0A9N8Z361</accession>
<gene>
    <name evidence="1" type="ORF">ALEPTO_LOCUS1620</name>
</gene>
<evidence type="ECO:0000313" key="1">
    <source>
        <dbReference type="EMBL" id="CAG8462648.1"/>
    </source>
</evidence>
<protein>
    <submittedName>
        <fullName evidence="1">224_t:CDS:1</fullName>
    </submittedName>
</protein>
<dbReference type="EMBL" id="CAJVPS010000188">
    <property type="protein sequence ID" value="CAG8462648.1"/>
    <property type="molecule type" value="Genomic_DNA"/>
</dbReference>
<dbReference type="AlphaFoldDB" id="A0A9N8Z361"/>
<reference evidence="1" key="1">
    <citation type="submission" date="2021-06" db="EMBL/GenBank/DDBJ databases">
        <authorList>
            <person name="Kallberg Y."/>
            <person name="Tangrot J."/>
            <person name="Rosling A."/>
        </authorList>
    </citation>
    <scope>NUCLEOTIDE SEQUENCE</scope>
    <source>
        <strain evidence="1">FL130A</strain>
    </source>
</reference>
<name>A0A9N8Z361_9GLOM</name>
<organism evidence="1 2">
    <name type="scientific">Ambispora leptoticha</name>
    <dbReference type="NCBI Taxonomy" id="144679"/>
    <lineage>
        <taxon>Eukaryota</taxon>
        <taxon>Fungi</taxon>
        <taxon>Fungi incertae sedis</taxon>
        <taxon>Mucoromycota</taxon>
        <taxon>Glomeromycotina</taxon>
        <taxon>Glomeromycetes</taxon>
        <taxon>Archaeosporales</taxon>
        <taxon>Ambisporaceae</taxon>
        <taxon>Ambispora</taxon>
    </lineage>
</organism>